<dbReference type="GO" id="GO:0003677">
    <property type="term" value="F:DNA binding"/>
    <property type="evidence" value="ECO:0007669"/>
    <property type="project" value="UniProtKB-UniRule"/>
</dbReference>
<feature type="domain" description="HTH tetR-type" evidence="5">
    <location>
        <begin position="10"/>
        <end position="70"/>
    </location>
</feature>
<accession>A0A1M7LZT0</accession>
<dbReference type="EMBL" id="FRBI01000015">
    <property type="protein sequence ID" value="SHM83805.1"/>
    <property type="molecule type" value="Genomic_DNA"/>
</dbReference>
<keyword evidence="7" id="KW-1185">Reference proteome</keyword>
<reference evidence="6 7" key="1">
    <citation type="submission" date="2016-11" db="EMBL/GenBank/DDBJ databases">
        <authorList>
            <person name="Jaros S."/>
            <person name="Januszkiewicz K."/>
            <person name="Wedrychowicz H."/>
        </authorList>
    </citation>
    <scope>NUCLEOTIDE SEQUENCE [LARGE SCALE GENOMIC DNA]</scope>
    <source>
        <strain evidence="6 7">CGMCC 4.2025</strain>
    </source>
</reference>
<keyword evidence="3" id="KW-0804">Transcription</keyword>
<dbReference type="PANTHER" id="PTHR47506:SF3">
    <property type="entry name" value="HTH-TYPE TRANSCRIPTIONAL REGULATOR LMRA"/>
    <property type="match status" value="1"/>
</dbReference>
<dbReference type="Pfam" id="PF00440">
    <property type="entry name" value="TetR_N"/>
    <property type="match status" value="1"/>
</dbReference>
<feature type="DNA-binding region" description="H-T-H motif" evidence="4">
    <location>
        <begin position="33"/>
        <end position="52"/>
    </location>
</feature>
<dbReference type="AlphaFoldDB" id="A0A1M7LZT0"/>
<keyword evidence="2 4" id="KW-0238">DNA-binding</keyword>
<dbReference type="InterPro" id="IPR009057">
    <property type="entry name" value="Homeodomain-like_sf"/>
</dbReference>
<dbReference type="OrthoDB" id="3827407at2"/>
<evidence type="ECO:0000313" key="6">
    <source>
        <dbReference type="EMBL" id="SHM83805.1"/>
    </source>
</evidence>
<dbReference type="Gene3D" id="1.10.357.10">
    <property type="entry name" value="Tetracycline Repressor, domain 2"/>
    <property type="match status" value="1"/>
</dbReference>
<dbReference type="Proteomes" id="UP000184111">
    <property type="component" value="Unassembled WGS sequence"/>
</dbReference>
<organism evidence="6 7">
    <name type="scientific">Actinacidiphila paucisporea</name>
    <dbReference type="NCBI Taxonomy" id="310782"/>
    <lineage>
        <taxon>Bacteria</taxon>
        <taxon>Bacillati</taxon>
        <taxon>Actinomycetota</taxon>
        <taxon>Actinomycetes</taxon>
        <taxon>Kitasatosporales</taxon>
        <taxon>Streptomycetaceae</taxon>
        <taxon>Actinacidiphila</taxon>
    </lineage>
</organism>
<evidence type="ECO:0000256" key="4">
    <source>
        <dbReference type="PROSITE-ProRule" id="PRU00335"/>
    </source>
</evidence>
<dbReference type="SUPFAM" id="SSF46689">
    <property type="entry name" value="Homeodomain-like"/>
    <property type="match status" value="1"/>
</dbReference>
<gene>
    <name evidence="6" type="ORF">SAMN05216499_11531</name>
</gene>
<dbReference type="InterPro" id="IPR036271">
    <property type="entry name" value="Tet_transcr_reg_TetR-rel_C_sf"/>
</dbReference>
<proteinExistence type="predicted"/>
<dbReference type="Pfam" id="PF16925">
    <property type="entry name" value="TetR_C_13"/>
    <property type="match status" value="1"/>
</dbReference>
<evidence type="ECO:0000256" key="1">
    <source>
        <dbReference type="ARBA" id="ARBA00023015"/>
    </source>
</evidence>
<evidence type="ECO:0000256" key="2">
    <source>
        <dbReference type="ARBA" id="ARBA00023125"/>
    </source>
</evidence>
<dbReference type="PROSITE" id="PS50977">
    <property type="entry name" value="HTH_TETR_2"/>
    <property type="match status" value="1"/>
</dbReference>
<dbReference type="PANTHER" id="PTHR47506">
    <property type="entry name" value="TRANSCRIPTIONAL REGULATORY PROTEIN"/>
    <property type="match status" value="1"/>
</dbReference>
<evidence type="ECO:0000313" key="7">
    <source>
        <dbReference type="Proteomes" id="UP000184111"/>
    </source>
</evidence>
<protein>
    <submittedName>
        <fullName evidence="6">Transcriptional regulator, TetR family</fullName>
    </submittedName>
</protein>
<evidence type="ECO:0000256" key="3">
    <source>
        <dbReference type="ARBA" id="ARBA00023163"/>
    </source>
</evidence>
<sequence length="214" mass="23415">MAQTLTAKGRATKARIVEGAAEELRERGVAATTLDDIRSRTGTSKSQLFHYFPGGRDDLLLAVAQFEADRVLHDQQPHLGELDSWQSWQQWRDALVDRYESQGDQCPLGSLFLQVGRDRPGARAIVLELMRQWQEHLARGIRALQDGGLVSPELDPRKEAAALLAGIQGGVLIMMSTGNSAHLRAAVDTATAHLRASAADAQPRGRTDHRLAVP</sequence>
<dbReference type="SUPFAM" id="SSF48498">
    <property type="entry name" value="Tetracyclin repressor-like, C-terminal domain"/>
    <property type="match status" value="1"/>
</dbReference>
<dbReference type="RefSeq" id="WP_073500675.1">
    <property type="nucleotide sequence ID" value="NZ_FRBI01000015.1"/>
</dbReference>
<name>A0A1M7LZT0_9ACTN</name>
<dbReference type="InterPro" id="IPR011075">
    <property type="entry name" value="TetR_C"/>
</dbReference>
<evidence type="ECO:0000259" key="5">
    <source>
        <dbReference type="PROSITE" id="PS50977"/>
    </source>
</evidence>
<keyword evidence="1" id="KW-0805">Transcription regulation</keyword>
<dbReference type="InterPro" id="IPR001647">
    <property type="entry name" value="HTH_TetR"/>
</dbReference>